<accession>A0A2A6CGN2</accession>
<keyword evidence="1" id="KW-0175">Coiled coil</keyword>
<reference evidence="4" key="2">
    <citation type="submission" date="2022-06" db="UniProtKB">
        <authorList>
            <consortium name="EnsemblMetazoa"/>
        </authorList>
    </citation>
    <scope>IDENTIFICATION</scope>
    <source>
        <strain evidence="4">PS312</strain>
    </source>
</reference>
<evidence type="ECO:0000313" key="5">
    <source>
        <dbReference type="Proteomes" id="UP000005239"/>
    </source>
</evidence>
<feature type="region of interest" description="Disordered" evidence="2">
    <location>
        <begin position="40"/>
        <end position="85"/>
    </location>
</feature>
<reference evidence="5" key="1">
    <citation type="journal article" date="2008" name="Nat. Genet.">
        <title>The Pristionchus pacificus genome provides a unique perspective on nematode lifestyle and parasitism.</title>
        <authorList>
            <person name="Dieterich C."/>
            <person name="Clifton S.W."/>
            <person name="Schuster L.N."/>
            <person name="Chinwalla A."/>
            <person name="Delehaunty K."/>
            <person name="Dinkelacker I."/>
            <person name="Fulton L."/>
            <person name="Fulton R."/>
            <person name="Godfrey J."/>
            <person name="Minx P."/>
            <person name="Mitreva M."/>
            <person name="Roeseler W."/>
            <person name="Tian H."/>
            <person name="Witte H."/>
            <person name="Yang S.P."/>
            <person name="Wilson R.K."/>
            <person name="Sommer R.J."/>
        </authorList>
    </citation>
    <scope>NUCLEOTIDE SEQUENCE [LARGE SCALE GENOMIC DNA]</scope>
    <source>
        <strain evidence="5">PS312</strain>
    </source>
</reference>
<protein>
    <submittedName>
        <fullName evidence="4">Uncharacterized protein</fullName>
    </submittedName>
</protein>
<dbReference type="EnsemblMetazoa" id="PPA08031.1">
    <property type="protein sequence ID" value="PPA08031.1"/>
    <property type="gene ID" value="WBGene00097585"/>
</dbReference>
<feature type="compositionally biased region" description="Basic and acidic residues" evidence="2">
    <location>
        <begin position="615"/>
        <end position="624"/>
    </location>
</feature>
<dbReference type="AlphaFoldDB" id="A0A2A6CGN2"/>
<feature type="coiled-coil region" evidence="1">
    <location>
        <begin position="85"/>
        <end position="126"/>
    </location>
</feature>
<keyword evidence="3" id="KW-1133">Transmembrane helix</keyword>
<proteinExistence type="predicted"/>
<feature type="transmembrane region" description="Helical" evidence="3">
    <location>
        <begin position="447"/>
        <end position="468"/>
    </location>
</feature>
<evidence type="ECO:0000256" key="3">
    <source>
        <dbReference type="SAM" id="Phobius"/>
    </source>
</evidence>
<feature type="transmembrane region" description="Helical" evidence="3">
    <location>
        <begin position="357"/>
        <end position="379"/>
    </location>
</feature>
<feature type="compositionally biased region" description="Basic and acidic residues" evidence="2">
    <location>
        <begin position="634"/>
        <end position="648"/>
    </location>
</feature>
<accession>A0A8R1Y6Y6</accession>
<feature type="transmembrane region" description="Helical" evidence="3">
    <location>
        <begin position="400"/>
        <end position="419"/>
    </location>
</feature>
<feature type="region of interest" description="Disordered" evidence="2">
    <location>
        <begin position="477"/>
        <end position="499"/>
    </location>
</feature>
<organism evidence="4 5">
    <name type="scientific">Pristionchus pacificus</name>
    <name type="common">Parasitic nematode worm</name>
    <dbReference type="NCBI Taxonomy" id="54126"/>
    <lineage>
        <taxon>Eukaryota</taxon>
        <taxon>Metazoa</taxon>
        <taxon>Ecdysozoa</taxon>
        <taxon>Nematoda</taxon>
        <taxon>Chromadorea</taxon>
        <taxon>Rhabditida</taxon>
        <taxon>Rhabditina</taxon>
        <taxon>Diplogasteromorpha</taxon>
        <taxon>Diplogasteroidea</taxon>
        <taxon>Neodiplogasteridae</taxon>
        <taxon>Pristionchus</taxon>
    </lineage>
</organism>
<dbReference type="Proteomes" id="UP000005239">
    <property type="component" value="Unassembled WGS sequence"/>
</dbReference>
<gene>
    <name evidence="4" type="primary">WBGene00097585</name>
</gene>
<evidence type="ECO:0000313" key="4">
    <source>
        <dbReference type="EnsemblMetazoa" id="PPA08031.1"/>
    </source>
</evidence>
<feature type="region of interest" description="Disordered" evidence="2">
    <location>
        <begin position="523"/>
        <end position="560"/>
    </location>
</feature>
<keyword evidence="3" id="KW-0812">Transmembrane</keyword>
<keyword evidence="5" id="KW-1185">Reference proteome</keyword>
<sequence>DFTPSSTALSTLLPVRLIRSTSDTGLDDEPPTGIEELTISDVPFADVDPDYGPFSPVPSPRKRRASDDDSEEHSPAKWRKMGEELEETRERLVTAEEMIEEQREELDRAMRRGRDLQNERDALTAQIAAAAAAPPPPPIPLIIPVPPPQMVVPPAAPPVPLGNPAIAAAVAALRVRLLPYLGQGQGLNMRITGMADGSIGQEWHSITTSVGVRLRMLRSAIHTGLPRLTPTVLANPAHLNSIQGYIASANIAADQFDRLLALARTYGLAVAREHTRLGQVVRWTAQPFGDAYHEFGDQRRLPRRNAGRHSCCCDRQSTPILRRGWGLFKRRKGFEWYGGFRSPPPPRAYHSTLSIHALPVIFISLSLPASLSFSIYSLVLSRTSVSFPATVPDRSVYLTILRVFLSLFLFSNAPAQLFVHSSIPSSIYICIPSQKVSYPSHCPSTVLFYRILFLSLQVVISMLSSVSVRTDAQRRASNAVRYSPEASSRPQEVAGEEGTLGHTQGCGMLLFQGLRNYSLQHPRRRKHCPFGGTPLSTATTQARGRKKGGWSGEGKGRKEEREWKDGWMGAGYVAESWTGRRPMSGWKEGREGVEGEGMEDTEQDGFTLTHRHQMMGRERKEMDQGKGISRAGPRHPDSSQTHFKDRSD</sequence>
<evidence type="ECO:0000256" key="2">
    <source>
        <dbReference type="SAM" id="MobiDB-lite"/>
    </source>
</evidence>
<name>A0A2A6CGN2_PRIPA</name>
<feature type="compositionally biased region" description="Basic and acidic residues" evidence="2">
    <location>
        <begin position="72"/>
        <end position="85"/>
    </location>
</feature>
<feature type="region of interest" description="Disordered" evidence="2">
    <location>
        <begin position="583"/>
        <end position="648"/>
    </location>
</feature>
<keyword evidence="3" id="KW-0472">Membrane</keyword>
<evidence type="ECO:0000256" key="1">
    <source>
        <dbReference type="SAM" id="Coils"/>
    </source>
</evidence>
<feature type="compositionally biased region" description="Acidic residues" evidence="2">
    <location>
        <begin position="594"/>
        <end position="603"/>
    </location>
</feature>